<feature type="region of interest" description="Disordered" evidence="1">
    <location>
        <begin position="1"/>
        <end position="114"/>
    </location>
</feature>
<feature type="compositionally biased region" description="Basic and acidic residues" evidence="1">
    <location>
        <begin position="463"/>
        <end position="472"/>
    </location>
</feature>
<feature type="compositionally biased region" description="Low complexity" evidence="1">
    <location>
        <begin position="59"/>
        <end position="77"/>
    </location>
</feature>
<feature type="compositionally biased region" description="Low complexity" evidence="1">
    <location>
        <begin position="104"/>
        <end position="114"/>
    </location>
</feature>
<evidence type="ECO:0000313" key="2">
    <source>
        <dbReference type="EMBL" id="CAD6196250.1"/>
    </source>
</evidence>
<protein>
    <recommendedName>
        <fullName evidence="4">Retrotransposon gag domain-containing protein</fullName>
    </recommendedName>
</protein>
<feature type="compositionally biased region" description="Basic and acidic residues" evidence="1">
    <location>
        <begin position="325"/>
        <end position="352"/>
    </location>
</feature>
<feature type="compositionally biased region" description="Low complexity" evidence="1">
    <location>
        <begin position="11"/>
        <end position="35"/>
    </location>
</feature>
<feature type="compositionally biased region" description="Polar residues" evidence="1">
    <location>
        <begin position="78"/>
        <end position="97"/>
    </location>
</feature>
<feature type="compositionally biased region" description="Polar residues" evidence="1">
    <location>
        <begin position="36"/>
        <end position="58"/>
    </location>
</feature>
<feature type="region of interest" description="Disordered" evidence="1">
    <location>
        <begin position="418"/>
        <end position="472"/>
    </location>
</feature>
<evidence type="ECO:0008006" key="4">
    <source>
        <dbReference type="Google" id="ProtNLM"/>
    </source>
</evidence>
<sequence length="472" mass="52641">MASLSKTKTIAASANPTTTAATASTSQTSGSISTAPLSSTLTSGAQRASTQPTSTGPKASTVPSSSTTATATQSSVPKSTAQIGSTQPTSTVPTATQPPVALQTPPTSKSVPSVPSRHVVAMLNKVEMEKFTGAEGPMWESWIDRFEDYLAVTYPTMTADDQKAKILRFFLDGPAQAFIETLPSSTSYKEINDYLKAKFSSETRRITARALLSECRQLPGESVIAFVDRLTRTFHMAVGRTLTQKAFEERLAQEFIEKVRTDVRFQLMTQGTTDLSAAIEKARTLESFLPAQPLHDQLPPVNWSRNETSQWTRPQEVANRNQINRYDHSDHERFLVQRSRERDEERYSEKRRSSPPSTSSFERAQHEAQNDHLRNRSRFERTPSRFNDEADELKMRALEAQLHGLKLENRELARILTGETPTLSTEQEETAEKKKLAKTQGAKKKKEQAKEDVNEAEADVNEAEEKKTQKRE</sequence>
<dbReference type="AlphaFoldDB" id="A0A8S1HHW1"/>
<dbReference type="OrthoDB" id="5819653at2759"/>
<feature type="region of interest" description="Disordered" evidence="1">
    <location>
        <begin position="290"/>
        <end position="390"/>
    </location>
</feature>
<comment type="caution">
    <text evidence="2">The sequence shown here is derived from an EMBL/GenBank/DDBJ whole genome shotgun (WGS) entry which is preliminary data.</text>
</comment>
<feature type="compositionally biased region" description="Polar residues" evidence="1">
    <location>
        <begin position="303"/>
        <end position="324"/>
    </location>
</feature>
<evidence type="ECO:0000256" key="1">
    <source>
        <dbReference type="SAM" id="MobiDB-lite"/>
    </source>
</evidence>
<feature type="compositionally biased region" description="Basic residues" evidence="1">
    <location>
        <begin position="435"/>
        <end position="447"/>
    </location>
</feature>
<feature type="compositionally biased region" description="Polar residues" evidence="1">
    <location>
        <begin position="1"/>
        <end position="10"/>
    </location>
</feature>
<name>A0A8S1HHW1_9PELO</name>
<accession>A0A8S1HHW1</accession>
<dbReference type="Proteomes" id="UP000835052">
    <property type="component" value="Unassembled WGS sequence"/>
</dbReference>
<dbReference type="PANTHER" id="PTHR33223:SF6">
    <property type="entry name" value="CCHC-TYPE DOMAIN-CONTAINING PROTEIN"/>
    <property type="match status" value="1"/>
</dbReference>
<keyword evidence="3" id="KW-1185">Reference proteome</keyword>
<proteinExistence type="predicted"/>
<gene>
    <name evidence="2" type="ORF">CAUJ_LOCUS12165</name>
</gene>
<dbReference type="EMBL" id="CAJGYM010000069">
    <property type="protein sequence ID" value="CAD6196250.1"/>
    <property type="molecule type" value="Genomic_DNA"/>
</dbReference>
<organism evidence="2 3">
    <name type="scientific">Caenorhabditis auriculariae</name>
    <dbReference type="NCBI Taxonomy" id="2777116"/>
    <lineage>
        <taxon>Eukaryota</taxon>
        <taxon>Metazoa</taxon>
        <taxon>Ecdysozoa</taxon>
        <taxon>Nematoda</taxon>
        <taxon>Chromadorea</taxon>
        <taxon>Rhabditida</taxon>
        <taxon>Rhabditina</taxon>
        <taxon>Rhabditomorpha</taxon>
        <taxon>Rhabditoidea</taxon>
        <taxon>Rhabditidae</taxon>
        <taxon>Peloderinae</taxon>
        <taxon>Caenorhabditis</taxon>
    </lineage>
</organism>
<dbReference type="PANTHER" id="PTHR33223">
    <property type="entry name" value="CCHC-TYPE DOMAIN-CONTAINING PROTEIN"/>
    <property type="match status" value="1"/>
</dbReference>
<evidence type="ECO:0000313" key="3">
    <source>
        <dbReference type="Proteomes" id="UP000835052"/>
    </source>
</evidence>
<feature type="compositionally biased region" description="Basic and acidic residues" evidence="1">
    <location>
        <begin position="363"/>
        <end position="390"/>
    </location>
</feature>
<reference evidence="2" key="1">
    <citation type="submission" date="2020-10" db="EMBL/GenBank/DDBJ databases">
        <authorList>
            <person name="Kikuchi T."/>
        </authorList>
    </citation>
    <scope>NUCLEOTIDE SEQUENCE</scope>
    <source>
        <strain evidence="2">NKZ352</strain>
    </source>
</reference>